<dbReference type="PANTHER" id="PTHR34047">
    <property type="entry name" value="NUCLEAR INTRON MATURASE 1, MITOCHONDRIAL-RELATED"/>
    <property type="match status" value="1"/>
</dbReference>
<keyword evidence="4" id="KW-0695">RNA-directed DNA polymerase</keyword>
<gene>
    <name evidence="4" type="ORF">BROFUL_00147</name>
</gene>
<dbReference type="EMBL" id="LAQJ01000017">
    <property type="protein sequence ID" value="KKO21102.1"/>
    <property type="molecule type" value="Genomic_DNA"/>
</dbReference>
<dbReference type="PROSITE" id="PS50878">
    <property type="entry name" value="RT_POL"/>
    <property type="match status" value="1"/>
</dbReference>
<keyword evidence="4" id="KW-0808">Transferase</keyword>
<evidence type="ECO:0000256" key="1">
    <source>
        <dbReference type="ARBA" id="ARBA00034120"/>
    </source>
</evidence>
<dbReference type="InterPro" id="IPR000477">
    <property type="entry name" value="RT_dom"/>
</dbReference>
<feature type="domain" description="Reverse transcriptase" evidence="3">
    <location>
        <begin position="1"/>
        <end position="78"/>
    </location>
</feature>
<dbReference type="InterPro" id="IPR043502">
    <property type="entry name" value="DNA/RNA_pol_sf"/>
</dbReference>
<evidence type="ECO:0000256" key="2">
    <source>
        <dbReference type="SAM" id="Coils"/>
    </source>
</evidence>
<protein>
    <submittedName>
        <fullName evidence="4">Reverse transcriptase (RNA-dependent DNA polymerase)</fullName>
    </submittedName>
</protein>
<dbReference type="GO" id="GO:0003964">
    <property type="term" value="F:RNA-directed DNA polymerase activity"/>
    <property type="evidence" value="ECO:0007669"/>
    <property type="project" value="UniProtKB-KW"/>
</dbReference>
<dbReference type="Proteomes" id="UP000034954">
    <property type="component" value="Unassembled WGS sequence"/>
</dbReference>
<dbReference type="Gene3D" id="3.30.70.270">
    <property type="match status" value="1"/>
</dbReference>
<dbReference type="Pfam" id="PF00078">
    <property type="entry name" value="RVT_1"/>
    <property type="match status" value="1"/>
</dbReference>
<dbReference type="InterPro" id="IPR051083">
    <property type="entry name" value="GrpII_Intron_Splice-Mob/Def"/>
</dbReference>
<evidence type="ECO:0000313" key="4">
    <source>
        <dbReference type="EMBL" id="KKO21102.1"/>
    </source>
</evidence>
<dbReference type="AlphaFoldDB" id="A0A0M2UZ69"/>
<dbReference type="PANTHER" id="PTHR34047:SF3">
    <property type="entry name" value="BLR2052 PROTEIN"/>
    <property type="match status" value="1"/>
</dbReference>
<organism evidence="4 5">
    <name type="scientific">Candidatus Brocadia fulgida</name>
    <dbReference type="NCBI Taxonomy" id="380242"/>
    <lineage>
        <taxon>Bacteria</taxon>
        <taxon>Pseudomonadati</taxon>
        <taxon>Planctomycetota</taxon>
        <taxon>Candidatus Brocadiia</taxon>
        <taxon>Candidatus Brocadiales</taxon>
        <taxon>Candidatus Brocadiaceae</taxon>
        <taxon>Candidatus Brocadia</taxon>
    </lineage>
</organism>
<keyword evidence="4" id="KW-0548">Nucleotidyltransferase</keyword>
<evidence type="ECO:0000259" key="3">
    <source>
        <dbReference type="PROSITE" id="PS50878"/>
    </source>
</evidence>
<proteinExistence type="inferred from homology"/>
<sequence length="199" mass="23581">MWLSKHYPKASFVRYADDVVVHCTSKAEAERVLETIKERLAEVKLKIKEEKIRIAYCSDYRRKGSHEVVKFEFLGFSYQPGARKSIKDGKQYKAFAAEISQSNQKRIREVIREMRLWSNTVVEVSSIAKLPNAKLRGWIAYYGKYSIRSLRNTLLMIDRRLIKWLRKKHKIGYRKSVAKLNLIKQANPELFYHWKMGYC</sequence>
<dbReference type="InterPro" id="IPR013597">
    <property type="entry name" value="Mat_intron_G2"/>
</dbReference>
<accession>A0A0M2UZ69</accession>
<comment type="caution">
    <text evidence="4">The sequence shown here is derived from an EMBL/GenBank/DDBJ whole genome shotgun (WGS) entry which is preliminary data.</text>
</comment>
<reference evidence="4 5" key="1">
    <citation type="journal article" date="2013" name="BMC Microbiol.">
        <title>Identification of the type II cytochrome c maturation pathway in anammox bacteria by comparative genomics.</title>
        <authorList>
            <person name="Ferousi C."/>
            <person name="Speth D.R."/>
            <person name="Reimann J."/>
            <person name="Op den Camp H.J."/>
            <person name="Allen J.W."/>
            <person name="Keltjens J.T."/>
            <person name="Jetten M.S."/>
        </authorList>
    </citation>
    <scope>NUCLEOTIDE SEQUENCE [LARGE SCALE GENOMIC DNA]</scope>
    <source>
        <strain evidence="4">RU1</strain>
    </source>
</reference>
<name>A0A0M2UZ69_9BACT</name>
<dbReference type="Pfam" id="PF08388">
    <property type="entry name" value="GIIM"/>
    <property type="match status" value="1"/>
</dbReference>
<keyword evidence="2" id="KW-0175">Coiled coil</keyword>
<comment type="similarity">
    <text evidence="1">Belongs to the bacterial reverse transcriptase family.</text>
</comment>
<dbReference type="InterPro" id="IPR043128">
    <property type="entry name" value="Rev_trsase/Diguanyl_cyclase"/>
</dbReference>
<feature type="coiled-coil region" evidence="2">
    <location>
        <begin position="26"/>
        <end position="53"/>
    </location>
</feature>
<keyword evidence="5" id="KW-1185">Reference proteome</keyword>
<evidence type="ECO:0000313" key="5">
    <source>
        <dbReference type="Proteomes" id="UP000034954"/>
    </source>
</evidence>
<dbReference type="SUPFAM" id="SSF56672">
    <property type="entry name" value="DNA/RNA polymerases"/>
    <property type="match status" value="1"/>
</dbReference>